<dbReference type="OrthoDB" id="9994457at2"/>
<reference evidence="1 2" key="1">
    <citation type="submission" date="2018-05" db="EMBL/GenBank/DDBJ databases">
        <title>Algibacter marinivivus sp. nov., isolated from sample around a algae.</title>
        <authorList>
            <person name="Zhong X."/>
        </authorList>
    </citation>
    <scope>NUCLEOTIDE SEQUENCE [LARGE SCALE GENOMIC DNA]</scope>
    <source>
        <strain evidence="1 2">ZY111</strain>
    </source>
</reference>
<reference evidence="2" key="2">
    <citation type="submission" date="2018-05" db="EMBL/GenBank/DDBJ databases">
        <title>Algibacter marinivivus sp. nov., isolated from sample around a algae.</title>
        <authorList>
            <person name="Lu D."/>
        </authorList>
    </citation>
    <scope>NUCLEOTIDE SEQUENCE [LARGE SCALE GENOMIC DNA]</scope>
    <source>
        <strain evidence="2">ZY111</strain>
    </source>
</reference>
<evidence type="ECO:0000313" key="2">
    <source>
        <dbReference type="Proteomes" id="UP000245375"/>
    </source>
</evidence>
<proteinExistence type="predicted"/>
<accession>A0A2U2X729</accession>
<gene>
    <name evidence="1" type="ORF">DIS18_03140</name>
</gene>
<sequence length="72" mass="8162">MKKIIILLSILILSCGNKKEKTVSEELTKTEITELKQEIDSIEAITGEIKKTEESIEASIKKLDKMLNEIEN</sequence>
<dbReference type="AlphaFoldDB" id="A0A2U2X729"/>
<keyword evidence="2" id="KW-1185">Reference proteome</keyword>
<dbReference type="Proteomes" id="UP000245375">
    <property type="component" value="Unassembled WGS sequence"/>
</dbReference>
<evidence type="ECO:0000313" key="1">
    <source>
        <dbReference type="EMBL" id="PWH83564.1"/>
    </source>
</evidence>
<evidence type="ECO:0008006" key="3">
    <source>
        <dbReference type="Google" id="ProtNLM"/>
    </source>
</evidence>
<dbReference type="PROSITE" id="PS51257">
    <property type="entry name" value="PROKAR_LIPOPROTEIN"/>
    <property type="match status" value="1"/>
</dbReference>
<reference evidence="2" key="3">
    <citation type="submission" date="2018-05" db="EMBL/GenBank/DDBJ databases">
        <authorList>
            <person name="Lu D."/>
        </authorList>
    </citation>
    <scope>NUCLEOTIDE SEQUENCE [LARGE SCALE GENOMIC DNA]</scope>
    <source>
        <strain evidence="2">ZY111</strain>
    </source>
</reference>
<protein>
    <recommendedName>
        <fullName evidence="3">Lipoprotein</fullName>
    </recommendedName>
</protein>
<organism evidence="1 2">
    <name type="scientific">Algibacter marinivivus</name>
    <dbReference type="NCBI Taxonomy" id="2100723"/>
    <lineage>
        <taxon>Bacteria</taxon>
        <taxon>Pseudomonadati</taxon>
        <taxon>Bacteroidota</taxon>
        <taxon>Flavobacteriia</taxon>
        <taxon>Flavobacteriales</taxon>
        <taxon>Flavobacteriaceae</taxon>
        <taxon>Algibacter</taxon>
    </lineage>
</organism>
<name>A0A2U2X729_9FLAO</name>
<dbReference type="RefSeq" id="WP_109351574.1">
    <property type="nucleotide sequence ID" value="NZ_QFRI01000001.1"/>
</dbReference>
<comment type="caution">
    <text evidence="1">The sequence shown here is derived from an EMBL/GenBank/DDBJ whole genome shotgun (WGS) entry which is preliminary data.</text>
</comment>
<dbReference type="EMBL" id="QFRI01000001">
    <property type="protein sequence ID" value="PWH83564.1"/>
    <property type="molecule type" value="Genomic_DNA"/>
</dbReference>